<dbReference type="RefSeq" id="WP_138526951.1">
    <property type="nucleotide sequence ID" value="NZ_SWDV01000084.1"/>
</dbReference>
<evidence type="ECO:0000256" key="3">
    <source>
        <dbReference type="ARBA" id="ARBA00023125"/>
    </source>
</evidence>
<dbReference type="GeneID" id="300409128"/>
<keyword evidence="2" id="KW-0229">DNA integration</keyword>
<dbReference type="Gene3D" id="3.30.160.390">
    <property type="entry name" value="Integrase, DNA-binding domain"/>
    <property type="match status" value="1"/>
</dbReference>
<keyword evidence="7" id="KW-1185">Reference proteome</keyword>
<dbReference type="InterPro" id="IPR025166">
    <property type="entry name" value="Integrase_DNA_bind_dom"/>
</dbReference>
<dbReference type="PANTHER" id="PTHR30629">
    <property type="entry name" value="PROPHAGE INTEGRASE"/>
    <property type="match status" value="1"/>
</dbReference>
<accession>A0A5R9QKB5</accession>
<evidence type="ECO:0000313" key="7">
    <source>
        <dbReference type="Proteomes" id="UP000306635"/>
    </source>
</evidence>
<dbReference type="EMBL" id="SWDV01000084">
    <property type="protein sequence ID" value="TLX69722.1"/>
    <property type="molecule type" value="Genomic_DNA"/>
</dbReference>
<sequence>MSKLTAAFVKDQTSPGSYGDGRGLILKIRKNGTKTWLFRYSFGGDRFDLTIGAYPGVGLKEARLAADEYRLQIAKGTNPQAEKRQQRLEAEAVNRSRVAFEDEAGRYIATHAPAWSKKHRQQWENSLADYVFPVIGTMRPADVDTDDVLEVLEPIWLKIPVTARRVRNRIELVLDAAKARKMREGENPARWRGHLDKLLPKQIRTSVPFPAATPIEARASLSQLDSIDGIAARAAELIILSVLRNGEVCGAQWPEFDFGNRIWTIPPERMKNNRTHRVPITDRMLEVINQVKGEHSVWLFPNARGKGPLPSNAIGRALSKLKAPQGVPHGFRSTFRTWAAEDTSVPREVCEMALAHRVAGKVEAAYNRSDFLEKRRSLMELWHSYLSGGAGSVELEDSSIPSQTNPSP</sequence>
<evidence type="ECO:0000313" key="6">
    <source>
        <dbReference type="EMBL" id="TLX69722.1"/>
    </source>
</evidence>
<dbReference type="InterPro" id="IPR011010">
    <property type="entry name" value="DNA_brk_join_enz"/>
</dbReference>
<dbReference type="PROSITE" id="PS51898">
    <property type="entry name" value="TYR_RECOMBINASE"/>
    <property type="match status" value="1"/>
</dbReference>
<dbReference type="Pfam" id="PF13356">
    <property type="entry name" value="Arm-DNA-bind_3"/>
    <property type="match status" value="1"/>
</dbReference>
<feature type="domain" description="Tyr recombinase" evidence="5">
    <location>
        <begin position="207"/>
        <end position="379"/>
    </location>
</feature>
<evidence type="ECO:0000256" key="2">
    <source>
        <dbReference type="ARBA" id="ARBA00022908"/>
    </source>
</evidence>
<dbReference type="Pfam" id="PF22022">
    <property type="entry name" value="Phage_int_M"/>
    <property type="match status" value="1"/>
</dbReference>
<dbReference type="SUPFAM" id="SSF56349">
    <property type="entry name" value="DNA breaking-rejoining enzymes"/>
    <property type="match status" value="1"/>
</dbReference>
<organism evidence="6 7">
    <name type="scientific">Pseudomonas nicosulfuronedens</name>
    <dbReference type="NCBI Taxonomy" id="2571105"/>
    <lineage>
        <taxon>Bacteria</taxon>
        <taxon>Pseudomonadati</taxon>
        <taxon>Pseudomonadota</taxon>
        <taxon>Gammaproteobacteria</taxon>
        <taxon>Pseudomonadales</taxon>
        <taxon>Pseudomonadaceae</taxon>
        <taxon>Pseudomonas</taxon>
    </lineage>
</organism>
<comment type="caution">
    <text evidence="6">The sequence shown here is derived from an EMBL/GenBank/DDBJ whole genome shotgun (WGS) entry which is preliminary data.</text>
</comment>
<dbReference type="Pfam" id="PF00589">
    <property type="entry name" value="Phage_integrase"/>
    <property type="match status" value="1"/>
</dbReference>
<dbReference type="AlphaFoldDB" id="A0A5R9QKB5"/>
<keyword evidence="3" id="KW-0238">DNA-binding</keyword>
<reference evidence="6 7" key="1">
    <citation type="submission" date="2019-04" db="EMBL/GenBank/DDBJ databases">
        <authorList>
            <person name="Li M."/>
        </authorList>
    </citation>
    <scope>NUCLEOTIDE SEQUENCE [LARGE SCALE GENOMIC DNA]</scope>
    <source>
        <strain evidence="6 7">LAM1902</strain>
    </source>
</reference>
<dbReference type="InterPro" id="IPR002104">
    <property type="entry name" value="Integrase_catalytic"/>
</dbReference>
<dbReference type="GO" id="GO:0006310">
    <property type="term" value="P:DNA recombination"/>
    <property type="evidence" value="ECO:0007669"/>
    <property type="project" value="UniProtKB-KW"/>
</dbReference>
<dbReference type="GO" id="GO:0003677">
    <property type="term" value="F:DNA binding"/>
    <property type="evidence" value="ECO:0007669"/>
    <property type="project" value="UniProtKB-KW"/>
</dbReference>
<evidence type="ECO:0000259" key="5">
    <source>
        <dbReference type="PROSITE" id="PS51898"/>
    </source>
</evidence>
<name>A0A5R9QKB5_9PSED</name>
<dbReference type="Proteomes" id="UP000306635">
    <property type="component" value="Unassembled WGS sequence"/>
</dbReference>
<dbReference type="Gene3D" id="1.10.150.130">
    <property type="match status" value="1"/>
</dbReference>
<dbReference type="PANTHER" id="PTHR30629:SF2">
    <property type="entry name" value="PROPHAGE INTEGRASE INTS-RELATED"/>
    <property type="match status" value="1"/>
</dbReference>
<keyword evidence="4" id="KW-0233">DNA recombination</keyword>
<proteinExistence type="inferred from homology"/>
<dbReference type="GO" id="GO:0015074">
    <property type="term" value="P:DNA integration"/>
    <property type="evidence" value="ECO:0007669"/>
    <property type="project" value="UniProtKB-KW"/>
</dbReference>
<dbReference type="InterPro" id="IPR053876">
    <property type="entry name" value="Phage_int_M"/>
</dbReference>
<dbReference type="CDD" id="cd00801">
    <property type="entry name" value="INT_P4_C"/>
    <property type="match status" value="1"/>
</dbReference>
<dbReference type="OrthoDB" id="9795573at2"/>
<protein>
    <submittedName>
        <fullName evidence="6">DUF4102 domain-containing protein</fullName>
    </submittedName>
</protein>
<comment type="similarity">
    <text evidence="1">Belongs to the 'phage' integrase family.</text>
</comment>
<dbReference type="InterPro" id="IPR050808">
    <property type="entry name" value="Phage_Integrase"/>
</dbReference>
<dbReference type="InterPro" id="IPR010998">
    <property type="entry name" value="Integrase_recombinase_N"/>
</dbReference>
<evidence type="ECO:0000256" key="4">
    <source>
        <dbReference type="ARBA" id="ARBA00023172"/>
    </source>
</evidence>
<dbReference type="InterPro" id="IPR013762">
    <property type="entry name" value="Integrase-like_cat_sf"/>
</dbReference>
<dbReference type="Gene3D" id="1.10.443.10">
    <property type="entry name" value="Intergrase catalytic core"/>
    <property type="match status" value="1"/>
</dbReference>
<gene>
    <name evidence="6" type="ORF">FAS41_30275</name>
</gene>
<dbReference type="InterPro" id="IPR038488">
    <property type="entry name" value="Integrase_DNA-bd_sf"/>
</dbReference>
<evidence type="ECO:0000256" key="1">
    <source>
        <dbReference type="ARBA" id="ARBA00008857"/>
    </source>
</evidence>